<dbReference type="SUPFAM" id="SSF56645">
    <property type="entry name" value="Acyl-CoA dehydrogenase NM domain-like"/>
    <property type="match status" value="1"/>
</dbReference>
<dbReference type="GO" id="GO:0016627">
    <property type="term" value="F:oxidoreductase activity, acting on the CH-CH group of donors"/>
    <property type="evidence" value="ECO:0007669"/>
    <property type="project" value="InterPro"/>
</dbReference>
<dbReference type="FunFam" id="2.40.110.10:FF:000011">
    <property type="entry name" value="Acyl-CoA dehydrogenase FadE34"/>
    <property type="match status" value="1"/>
</dbReference>
<keyword evidence="5" id="KW-0560">Oxidoreductase</keyword>
<feature type="domain" description="Acyl-CoA dehydrogenase/oxidase C-terminal" evidence="6">
    <location>
        <begin position="118"/>
        <end position="261"/>
    </location>
</feature>
<dbReference type="InterPro" id="IPR046373">
    <property type="entry name" value="Acyl-CoA_Oxase/DH_mid-dom_sf"/>
</dbReference>
<sequence length="261" mass="28813">MPPIVKGEQLWCQGYSEPGSGSDLASLKTRAVLEGDHYVINGQKVWTSFANLADWMFLLVRTDPAAKKQEGITFILVDMQSAGVETRPIKLISGASPFCETFLTDVRAATKNIIFEVNKGWTVAKALLNHERNMIASAFGSTAGKGKSMRDWAREHLDITDGQIRDGSVRERMATYEMDSRAFRLTTERAREAAKAGRPPGPESSMFKVYGTELNQRRLELLLSIAGPNALGWDGPGFGQEDLTLTRDWLRSRGNTIEGGT</sequence>
<evidence type="ECO:0000256" key="1">
    <source>
        <dbReference type="ARBA" id="ARBA00001974"/>
    </source>
</evidence>
<dbReference type="AlphaFoldDB" id="A0A382YSN4"/>
<feature type="domain" description="Acyl-CoA oxidase/dehydrogenase middle" evidence="7">
    <location>
        <begin position="12"/>
        <end position="106"/>
    </location>
</feature>
<dbReference type="InterPro" id="IPR009100">
    <property type="entry name" value="AcylCoA_DH/oxidase_NM_dom_sf"/>
</dbReference>
<dbReference type="InterPro" id="IPR052161">
    <property type="entry name" value="Mycobact_Acyl-CoA_DH"/>
</dbReference>
<dbReference type="InterPro" id="IPR006091">
    <property type="entry name" value="Acyl-CoA_Oxase/DH_mid-dom"/>
</dbReference>
<organism evidence="8">
    <name type="scientific">marine metagenome</name>
    <dbReference type="NCBI Taxonomy" id="408172"/>
    <lineage>
        <taxon>unclassified sequences</taxon>
        <taxon>metagenomes</taxon>
        <taxon>ecological metagenomes</taxon>
    </lineage>
</organism>
<protein>
    <recommendedName>
        <fullName evidence="9">Acyl-CoA oxidase/dehydrogenase middle domain-containing protein</fullName>
    </recommendedName>
</protein>
<dbReference type="Pfam" id="PF02770">
    <property type="entry name" value="Acyl-CoA_dh_M"/>
    <property type="match status" value="1"/>
</dbReference>
<evidence type="ECO:0000256" key="2">
    <source>
        <dbReference type="ARBA" id="ARBA00009347"/>
    </source>
</evidence>
<evidence type="ECO:0000313" key="8">
    <source>
        <dbReference type="EMBL" id="SVD86101.1"/>
    </source>
</evidence>
<dbReference type="InterPro" id="IPR009075">
    <property type="entry name" value="AcylCo_DH/oxidase_C"/>
</dbReference>
<evidence type="ECO:0000256" key="3">
    <source>
        <dbReference type="ARBA" id="ARBA00022630"/>
    </source>
</evidence>
<evidence type="ECO:0000259" key="6">
    <source>
        <dbReference type="Pfam" id="PF00441"/>
    </source>
</evidence>
<dbReference type="PANTHER" id="PTHR43292">
    <property type="entry name" value="ACYL-COA DEHYDROGENASE"/>
    <property type="match status" value="1"/>
</dbReference>
<reference evidence="8" key="1">
    <citation type="submission" date="2018-05" db="EMBL/GenBank/DDBJ databases">
        <authorList>
            <person name="Lanie J.A."/>
            <person name="Ng W.-L."/>
            <person name="Kazmierczak K.M."/>
            <person name="Andrzejewski T.M."/>
            <person name="Davidsen T.M."/>
            <person name="Wayne K.J."/>
            <person name="Tettelin H."/>
            <person name="Glass J.I."/>
            <person name="Rusch D."/>
            <person name="Podicherti R."/>
            <person name="Tsui H.-C.T."/>
            <person name="Winkler M.E."/>
        </authorList>
    </citation>
    <scope>NUCLEOTIDE SEQUENCE</scope>
</reference>
<accession>A0A382YSN4</accession>
<keyword evidence="4" id="KW-0274">FAD</keyword>
<evidence type="ECO:0008006" key="9">
    <source>
        <dbReference type="Google" id="ProtNLM"/>
    </source>
</evidence>
<dbReference type="PANTHER" id="PTHR43292:SF3">
    <property type="entry name" value="ACYL-COA DEHYDROGENASE FADE29"/>
    <property type="match status" value="1"/>
</dbReference>
<dbReference type="EMBL" id="UINC01178117">
    <property type="protein sequence ID" value="SVD86101.1"/>
    <property type="molecule type" value="Genomic_DNA"/>
</dbReference>
<dbReference type="Pfam" id="PF00441">
    <property type="entry name" value="Acyl-CoA_dh_1"/>
    <property type="match status" value="1"/>
</dbReference>
<dbReference type="SUPFAM" id="SSF47203">
    <property type="entry name" value="Acyl-CoA dehydrogenase C-terminal domain-like"/>
    <property type="match status" value="1"/>
</dbReference>
<keyword evidence="3" id="KW-0285">Flavoprotein</keyword>
<evidence type="ECO:0000259" key="7">
    <source>
        <dbReference type="Pfam" id="PF02770"/>
    </source>
</evidence>
<evidence type="ECO:0000256" key="4">
    <source>
        <dbReference type="ARBA" id="ARBA00022827"/>
    </source>
</evidence>
<comment type="similarity">
    <text evidence="2">Belongs to the acyl-CoA dehydrogenase family.</text>
</comment>
<comment type="cofactor">
    <cofactor evidence="1">
        <name>FAD</name>
        <dbReference type="ChEBI" id="CHEBI:57692"/>
    </cofactor>
</comment>
<dbReference type="GO" id="GO:0005886">
    <property type="term" value="C:plasma membrane"/>
    <property type="evidence" value="ECO:0007669"/>
    <property type="project" value="TreeGrafter"/>
</dbReference>
<proteinExistence type="inferred from homology"/>
<dbReference type="Gene3D" id="1.20.140.10">
    <property type="entry name" value="Butyryl-CoA Dehydrogenase, subunit A, domain 3"/>
    <property type="match status" value="1"/>
</dbReference>
<gene>
    <name evidence="8" type="ORF">METZ01_LOCUS438955</name>
</gene>
<dbReference type="InterPro" id="IPR036250">
    <property type="entry name" value="AcylCo_DH-like_C"/>
</dbReference>
<feature type="non-terminal residue" evidence="8">
    <location>
        <position position="261"/>
    </location>
</feature>
<evidence type="ECO:0000256" key="5">
    <source>
        <dbReference type="ARBA" id="ARBA00023002"/>
    </source>
</evidence>
<name>A0A382YSN4_9ZZZZ</name>
<dbReference type="Gene3D" id="2.40.110.10">
    <property type="entry name" value="Butyryl-CoA Dehydrogenase, subunit A, domain 2"/>
    <property type="match status" value="1"/>
</dbReference>